<dbReference type="EMBL" id="MWBQ01000210">
    <property type="protein sequence ID" value="OQA54464.1"/>
    <property type="molecule type" value="Genomic_DNA"/>
</dbReference>
<sequence length="78" mass="9368">MLLSLIKKRVMHRFIVPAHHVIEKIVLYYELRLNSHQIIIMSISLKDETDYTQNQFRINMGRILNGCIKTCWIVENKR</sequence>
<gene>
    <name evidence="1" type="ORF">BWY41_02063</name>
</gene>
<reference evidence="1" key="1">
    <citation type="submission" date="2017-02" db="EMBL/GenBank/DDBJ databases">
        <title>Delving into the versatile metabolic prowess of the omnipresent phylum Bacteroidetes.</title>
        <authorList>
            <person name="Nobu M.K."/>
            <person name="Mei R."/>
            <person name="Narihiro T."/>
            <person name="Kuroda K."/>
            <person name="Liu W.-T."/>
        </authorList>
    </citation>
    <scope>NUCLEOTIDE SEQUENCE</scope>
    <source>
        <strain evidence="1">ADurb.Bin276</strain>
    </source>
</reference>
<protein>
    <submittedName>
        <fullName evidence="1">Uncharacterized protein</fullName>
    </submittedName>
</protein>
<accession>A0A1V5SJF2</accession>
<proteinExistence type="predicted"/>
<organism evidence="1">
    <name type="scientific">Candidatus Atribacter allofermentans</name>
    <dbReference type="NCBI Taxonomy" id="1852833"/>
    <lineage>
        <taxon>Bacteria</taxon>
        <taxon>Pseudomonadati</taxon>
        <taxon>Atribacterota</taxon>
        <taxon>Atribacteria</taxon>
        <taxon>Atribacterales</taxon>
        <taxon>Atribacteraceae</taxon>
        <taxon>Atribacter</taxon>
    </lineage>
</organism>
<comment type="caution">
    <text evidence="1">The sequence shown here is derived from an EMBL/GenBank/DDBJ whole genome shotgun (WGS) entry which is preliminary data.</text>
</comment>
<name>A0A1V5SJF2_9BACT</name>
<dbReference type="Proteomes" id="UP000485569">
    <property type="component" value="Unassembled WGS sequence"/>
</dbReference>
<dbReference type="AlphaFoldDB" id="A0A1V5SJF2"/>
<evidence type="ECO:0000313" key="1">
    <source>
        <dbReference type="EMBL" id="OQA54464.1"/>
    </source>
</evidence>